<evidence type="ECO:0000313" key="2">
    <source>
        <dbReference type="Proteomes" id="UP000789342"/>
    </source>
</evidence>
<comment type="caution">
    <text evidence="1">The sequence shown here is derived from an EMBL/GenBank/DDBJ whole genome shotgun (WGS) entry which is preliminary data.</text>
</comment>
<sequence length="41" mass="4837">MSIEFSSFKVKKVLPLINKKRRHAMALTLPVNFVYMNTVFH</sequence>
<proteinExistence type="predicted"/>
<accession>A0A9N9NEM9</accession>
<feature type="non-terminal residue" evidence="1">
    <location>
        <position position="41"/>
    </location>
</feature>
<evidence type="ECO:0000313" key="1">
    <source>
        <dbReference type="EMBL" id="CAG8725208.1"/>
    </source>
</evidence>
<reference evidence="1" key="1">
    <citation type="submission" date="2021-06" db="EMBL/GenBank/DDBJ databases">
        <authorList>
            <person name="Kallberg Y."/>
            <person name="Tangrot J."/>
            <person name="Rosling A."/>
        </authorList>
    </citation>
    <scope>NUCLEOTIDE SEQUENCE</scope>
    <source>
        <strain evidence="1">CL551</strain>
    </source>
</reference>
<dbReference type="EMBL" id="CAJVPV010023975">
    <property type="protein sequence ID" value="CAG8725208.1"/>
    <property type="molecule type" value="Genomic_DNA"/>
</dbReference>
<gene>
    <name evidence="1" type="ORF">AMORRO_LOCUS13607</name>
</gene>
<organism evidence="1 2">
    <name type="scientific">Acaulospora morrowiae</name>
    <dbReference type="NCBI Taxonomy" id="94023"/>
    <lineage>
        <taxon>Eukaryota</taxon>
        <taxon>Fungi</taxon>
        <taxon>Fungi incertae sedis</taxon>
        <taxon>Mucoromycota</taxon>
        <taxon>Glomeromycotina</taxon>
        <taxon>Glomeromycetes</taxon>
        <taxon>Diversisporales</taxon>
        <taxon>Acaulosporaceae</taxon>
        <taxon>Acaulospora</taxon>
    </lineage>
</organism>
<keyword evidence="2" id="KW-1185">Reference proteome</keyword>
<protein>
    <submittedName>
        <fullName evidence="1">3592_t:CDS:1</fullName>
    </submittedName>
</protein>
<dbReference type="AlphaFoldDB" id="A0A9N9NEM9"/>
<dbReference type="Proteomes" id="UP000789342">
    <property type="component" value="Unassembled WGS sequence"/>
</dbReference>
<name>A0A9N9NEM9_9GLOM</name>